<dbReference type="SMR" id="A2FBG0"/>
<dbReference type="GO" id="GO:0042147">
    <property type="term" value="P:retrograde transport, endosome to Golgi"/>
    <property type="evidence" value="ECO:0000318"/>
    <property type="project" value="GO_Central"/>
</dbReference>
<name>A2FBG0_TRIV3</name>
<dbReference type="GO" id="GO:0006886">
    <property type="term" value="P:intracellular protein transport"/>
    <property type="evidence" value="ECO:0000318"/>
    <property type="project" value="GO_Central"/>
</dbReference>
<organism evidence="2 3">
    <name type="scientific">Trichomonas vaginalis (strain ATCC PRA-98 / G3)</name>
    <dbReference type="NCBI Taxonomy" id="412133"/>
    <lineage>
        <taxon>Eukaryota</taxon>
        <taxon>Metamonada</taxon>
        <taxon>Parabasalia</taxon>
        <taxon>Trichomonadida</taxon>
        <taxon>Trichomonadidae</taxon>
        <taxon>Trichomonas</taxon>
    </lineage>
</organism>
<dbReference type="SMART" id="SM00173">
    <property type="entry name" value="RAS"/>
    <property type="match status" value="1"/>
</dbReference>
<dbReference type="OrthoDB" id="63533at2759"/>
<evidence type="ECO:0000313" key="3">
    <source>
        <dbReference type="Proteomes" id="UP000001542"/>
    </source>
</evidence>
<dbReference type="PRINTS" id="PR00449">
    <property type="entry name" value="RASTRNSFRMNG"/>
</dbReference>
<dbReference type="KEGG" id="tva:4755535"/>
<dbReference type="Pfam" id="PF00071">
    <property type="entry name" value="Ras"/>
    <property type="match status" value="1"/>
</dbReference>
<dbReference type="STRING" id="5722.A2FBG0"/>
<dbReference type="AlphaFoldDB" id="A2FBG0"/>
<dbReference type="GO" id="GO:0012505">
    <property type="term" value="C:endomembrane system"/>
    <property type="evidence" value="ECO:0000318"/>
    <property type="project" value="GO_Central"/>
</dbReference>
<dbReference type="PROSITE" id="PS51419">
    <property type="entry name" value="RAB"/>
    <property type="match status" value="1"/>
</dbReference>
<dbReference type="Proteomes" id="UP000001542">
    <property type="component" value="Unassembled WGS sequence"/>
</dbReference>
<dbReference type="SMART" id="SM00175">
    <property type="entry name" value="RAB"/>
    <property type="match status" value="1"/>
</dbReference>
<dbReference type="RefSeq" id="XP_001310677.1">
    <property type="nucleotide sequence ID" value="XM_001310676.1"/>
</dbReference>
<dbReference type="InterPro" id="IPR027417">
    <property type="entry name" value="P-loop_NTPase"/>
</dbReference>
<dbReference type="GO" id="GO:0005794">
    <property type="term" value="C:Golgi apparatus"/>
    <property type="evidence" value="ECO:0000318"/>
    <property type="project" value="GO_Central"/>
</dbReference>
<dbReference type="GO" id="GO:0003924">
    <property type="term" value="F:GTPase activity"/>
    <property type="evidence" value="ECO:0000318"/>
    <property type="project" value="GO_Central"/>
</dbReference>
<dbReference type="EMBL" id="DS113702">
    <property type="protein sequence ID" value="EAX97747.1"/>
    <property type="molecule type" value="Genomic_DNA"/>
</dbReference>
<comment type="similarity">
    <text evidence="1">Belongs to the small GTPase superfamily. Rab family.</text>
</comment>
<dbReference type="InterPro" id="IPR050209">
    <property type="entry name" value="Rab_GTPases_membrane_traffic"/>
</dbReference>
<accession>A2FBG0</accession>
<protein>
    <submittedName>
        <fullName evidence="2">Small GTP-binding protein, putative</fullName>
    </submittedName>
</protein>
<dbReference type="Gene3D" id="3.40.50.300">
    <property type="entry name" value="P-loop containing nucleotide triphosphate hydrolases"/>
    <property type="match status" value="1"/>
</dbReference>
<dbReference type="GO" id="GO:0005525">
    <property type="term" value="F:GTP binding"/>
    <property type="evidence" value="ECO:0007669"/>
    <property type="project" value="InterPro"/>
</dbReference>
<evidence type="ECO:0000313" key="2">
    <source>
        <dbReference type="EMBL" id="EAX97747.1"/>
    </source>
</evidence>
<dbReference type="VEuPathDB" id="TrichDB:TVAGG3_1006600"/>
<dbReference type="CDD" id="cd00154">
    <property type="entry name" value="Rab"/>
    <property type="match status" value="1"/>
</dbReference>
<dbReference type="InterPro" id="IPR001806">
    <property type="entry name" value="Small_GTPase"/>
</dbReference>
<evidence type="ECO:0000256" key="1">
    <source>
        <dbReference type="ARBA" id="ARBA00006270"/>
    </source>
</evidence>
<reference evidence="2" key="1">
    <citation type="submission" date="2006-10" db="EMBL/GenBank/DDBJ databases">
        <authorList>
            <person name="Amadeo P."/>
            <person name="Zhao Q."/>
            <person name="Wortman J."/>
            <person name="Fraser-Liggett C."/>
            <person name="Carlton J."/>
        </authorList>
    </citation>
    <scope>NUCLEOTIDE SEQUENCE</scope>
    <source>
        <strain evidence="2">G3</strain>
    </source>
</reference>
<gene>
    <name evidence="2" type="ORF">TVAG_080070</name>
</gene>
<dbReference type="InterPro" id="IPR005225">
    <property type="entry name" value="Small_GTP-bd"/>
</dbReference>
<sequence length="160" mass="17922">MSKNKVNYIPRIIFVGDSGVGKTSIINYAKTGKYEANSVPTIGAGTTTMSYRSNGKLIEYQLWDTAGQEIYRNIVPIYFRGAVGAIITFSMTDPTSFQNIQEWIDSLVAHADPDVKYLLVGNKIDVHELKVSEEDVKNWAESRILKCSLLLQLRGNPLIY</sequence>
<dbReference type="VEuPathDB" id="TrichDB:TVAG_080070"/>
<keyword evidence="3" id="KW-1185">Reference proteome</keyword>
<dbReference type="PROSITE" id="PS51420">
    <property type="entry name" value="RHO"/>
    <property type="match status" value="1"/>
</dbReference>
<dbReference type="eggNOG" id="KOG0087">
    <property type="taxonomic scope" value="Eukaryota"/>
</dbReference>
<dbReference type="GO" id="GO:0005829">
    <property type="term" value="C:cytosol"/>
    <property type="evidence" value="ECO:0007669"/>
    <property type="project" value="GOC"/>
</dbReference>
<dbReference type="InParanoid" id="A2FBG0"/>
<dbReference type="SMART" id="SM00174">
    <property type="entry name" value="RHO"/>
    <property type="match status" value="1"/>
</dbReference>
<reference evidence="2" key="2">
    <citation type="journal article" date="2007" name="Science">
        <title>Draft genome sequence of the sexually transmitted pathogen Trichomonas vaginalis.</title>
        <authorList>
            <person name="Carlton J.M."/>
            <person name="Hirt R.P."/>
            <person name="Silva J.C."/>
            <person name="Delcher A.L."/>
            <person name="Schatz M."/>
            <person name="Zhao Q."/>
            <person name="Wortman J.R."/>
            <person name="Bidwell S.L."/>
            <person name="Alsmark U.C.M."/>
            <person name="Besteiro S."/>
            <person name="Sicheritz-Ponten T."/>
            <person name="Noel C.J."/>
            <person name="Dacks J.B."/>
            <person name="Foster P.G."/>
            <person name="Simillion C."/>
            <person name="Van de Peer Y."/>
            <person name="Miranda-Saavedra D."/>
            <person name="Barton G.J."/>
            <person name="Westrop G.D."/>
            <person name="Mueller S."/>
            <person name="Dessi D."/>
            <person name="Fiori P.L."/>
            <person name="Ren Q."/>
            <person name="Paulsen I."/>
            <person name="Zhang H."/>
            <person name="Bastida-Corcuera F.D."/>
            <person name="Simoes-Barbosa A."/>
            <person name="Brown M.T."/>
            <person name="Hayes R.D."/>
            <person name="Mukherjee M."/>
            <person name="Okumura C.Y."/>
            <person name="Schneider R."/>
            <person name="Smith A.J."/>
            <person name="Vanacova S."/>
            <person name="Villalvazo M."/>
            <person name="Haas B.J."/>
            <person name="Pertea M."/>
            <person name="Feldblyum T.V."/>
            <person name="Utterback T.R."/>
            <person name="Shu C.L."/>
            <person name="Osoegawa K."/>
            <person name="de Jong P.J."/>
            <person name="Hrdy I."/>
            <person name="Horvathova L."/>
            <person name="Zubacova Z."/>
            <person name="Dolezal P."/>
            <person name="Malik S.B."/>
            <person name="Logsdon J.M. Jr."/>
            <person name="Henze K."/>
            <person name="Gupta A."/>
            <person name="Wang C.C."/>
            <person name="Dunne R.L."/>
            <person name="Upcroft J.A."/>
            <person name="Upcroft P."/>
            <person name="White O."/>
            <person name="Salzberg S.L."/>
            <person name="Tang P."/>
            <person name="Chiu C.-H."/>
            <person name="Lee Y.-S."/>
            <person name="Embley T.M."/>
            <person name="Coombs G.H."/>
            <person name="Mottram J.C."/>
            <person name="Tachezy J."/>
            <person name="Fraser-Liggett C.M."/>
            <person name="Johnson P.J."/>
        </authorList>
    </citation>
    <scope>NUCLEOTIDE SEQUENCE [LARGE SCALE GENOMIC DNA]</scope>
    <source>
        <strain evidence="2">G3</strain>
    </source>
</reference>
<dbReference type="SUPFAM" id="SSF52540">
    <property type="entry name" value="P-loop containing nucleoside triphosphate hydrolases"/>
    <property type="match status" value="1"/>
</dbReference>
<dbReference type="PANTHER" id="PTHR47979">
    <property type="entry name" value="DRAB11-RELATED"/>
    <property type="match status" value="1"/>
</dbReference>
<dbReference type="GO" id="GO:0006890">
    <property type="term" value="P:retrograde vesicle-mediated transport, Golgi to endoplasmic reticulum"/>
    <property type="evidence" value="ECO:0000318"/>
    <property type="project" value="GO_Central"/>
</dbReference>
<proteinExistence type="inferred from homology"/>
<dbReference type="GO" id="GO:0006891">
    <property type="term" value="P:intra-Golgi vesicle-mediated transport"/>
    <property type="evidence" value="ECO:0000318"/>
    <property type="project" value="GO_Central"/>
</dbReference>
<dbReference type="FunFam" id="3.40.50.300:FF:001447">
    <property type="entry name" value="Ras-related protein Rab-1B"/>
    <property type="match status" value="1"/>
</dbReference>
<dbReference type="NCBIfam" id="TIGR00231">
    <property type="entry name" value="small_GTP"/>
    <property type="match status" value="1"/>
</dbReference>